<feature type="compositionally biased region" description="Low complexity" evidence="1">
    <location>
        <begin position="26"/>
        <end position="48"/>
    </location>
</feature>
<name>A0ABZ2A545_STRNV</name>
<dbReference type="RefSeq" id="WP_329076073.1">
    <property type="nucleotide sequence ID" value="NZ_CP109495.1"/>
</dbReference>
<feature type="compositionally biased region" description="Basic and acidic residues" evidence="1">
    <location>
        <begin position="1008"/>
        <end position="1023"/>
    </location>
</feature>
<dbReference type="SUPFAM" id="SSF48452">
    <property type="entry name" value="TPR-like"/>
    <property type="match status" value="1"/>
</dbReference>
<feature type="compositionally biased region" description="Basic and acidic residues" evidence="1">
    <location>
        <begin position="105"/>
        <end position="126"/>
    </location>
</feature>
<organism evidence="2 3">
    <name type="scientific">Streptomyces niveus</name>
    <name type="common">Streptomyces spheroides</name>
    <dbReference type="NCBI Taxonomy" id="193462"/>
    <lineage>
        <taxon>Bacteria</taxon>
        <taxon>Bacillati</taxon>
        <taxon>Actinomycetota</taxon>
        <taxon>Actinomycetes</taxon>
        <taxon>Kitasatosporales</taxon>
        <taxon>Streptomycetaceae</taxon>
        <taxon>Streptomyces</taxon>
    </lineage>
</organism>
<sequence>MTTPGATPDPSPAPDPSPSPTPASPSMPASRSASSSTSPSTSPSDGLSAGLAELVGRLRAAGREVSARELAEAVWLARLTAPPPRTGDRPEHHEPPPARPTGPDEAVRPSADEPDPRPEAPPRSAEHTAPLSLYAPSTADAVPTRAFPIRAPATGALSGLLGLQRALRPLRGYRPPVPPVLGPELDEEATAERSAADGFLCPVRRPAAHREAEIQLLMDASPTASVWQPTLERLRQACERLGAFRDVQVHYLHQGPDGSAMAGTGPDPHQTRLRPADQHRDVTGRRLTLVISDCVGPLWQSGGAQRLLYRWAEVSQIAVVQPLPPRLWDRTALPADPGMLVHEPGVGRGMRFVADERHGRAEPPAGALPVPVLLPTDRVLGGWAKLLGGTGTRTMRGAASWVLPQHPAQSASGPYAGARTPQARLRDFRSGASPGALELAVHLAAVPLYLPVMQLVQEALLPDTGPMQLAEVLLGGLLERLPDTVDVPGPRYDFAPGVRELLLEMLDRGAAELVLKYLSEYVTRRFGKGMRNFPALAVARLQGQDTGEPAVPEDPDGGPQADEELFAQVPARVVRWYQPVRPVPGRLDEVERLLGLWRDRRDRQMLFDAQALAEAALAADGDARSRHLLGRVLFARANTAEARRDPAGARRMLVRAEGLLTGHEAATAVARADVRHELWRQDHDTRWLRAAVAGLAEMPDGADLTTETARRLRMGRVLLDLARTEPERAESATAAVAELRLAIGLLDDLEAPPHRRAGALLDLVAALRLTRGHDTEELLALNDAAESAAEDSARLLLRTRLQRARIHREVRDWEAAATAYRRAERSAPRDSHERCELLAEWGEMLLVETGRPDRAEGILREALTNVTSKAPLRWHLHLLLGTALLDRYRDNRGGGGFLPDVYEGCHLLELSARRAADPATRARSWLTLAGARLELPDPQAHLASVESDYGRALREITEPPSLTAARALHGRGELYERMARPFAALADYRAADRHWRALTAQGTPIPESEARATRERAAALDRP</sequence>
<gene>
    <name evidence="2" type="ORF">OG442_13230</name>
</gene>
<reference evidence="2" key="1">
    <citation type="submission" date="2022-10" db="EMBL/GenBank/DDBJ databases">
        <title>The complete genomes of actinobacterial strains from the NBC collection.</title>
        <authorList>
            <person name="Joergensen T.S."/>
            <person name="Alvarez Arevalo M."/>
            <person name="Sterndorff E.B."/>
            <person name="Faurdal D."/>
            <person name="Vuksanovic O."/>
            <person name="Mourched A.-S."/>
            <person name="Charusanti P."/>
            <person name="Shaw S."/>
            <person name="Blin K."/>
            <person name="Weber T."/>
        </authorList>
    </citation>
    <scope>NUCLEOTIDE SEQUENCE</scope>
    <source>
        <strain evidence="2">NBC_01432</strain>
    </source>
</reference>
<feature type="region of interest" description="Disordered" evidence="1">
    <location>
        <begin position="1"/>
        <end position="48"/>
    </location>
</feature>
<feature type="region of interest" description="Disordered" evidence="1">
    <location>
        <begin position="255"/>
        <end position="279"/>
    </location>
</feature>
<feature type="region of interest" description="Disordered" evidence="1">
    <location>
        <begin position="79"/>
        <end position="130"/>
    </location>
</feature>
<proteinExistence type="predicted"/>
<keyword evidence="3" id="KW-1185">Reference proteome</keyword>
<dbReference type="InterPro" id="IPR047738">
    <property type="entry name" value="SAV_2336-like_N"/>
</dbReference>
<feature type="compositionally biased region" description="Pro residues" evidence="1">
    <location>
        <begin position="7"/>
        <end position="25"/>
    </location>
</feature>
<dbReference type="Gene3D" id="1.25.40.10">
    <property type="entry name" value="Tetratricopeptide repeat domain"/>
    <property type="match status" value="1"/>
</dbReference>
<dbReference type="EMBL" id="CP109495">
    <property type="protein sequence ID" value="WUX52415.1"/>
    <property type="molecule type" value="Genomic_DNA"/>
</dbReference>
<feature type="region of interest" description="Disordered" evidence="1">
    <location>
        <begin position="1001"/>
        <end position="1023"/>
    </location>
</feature>
<feature type="compositionally biased region" description="Basic and acidic residues" evidence="1">
    <location>
        <begin position="86"/>
        <end position="96"/>
    </location>
</feature>
<dbReference type="Proteomes" id="UP001432209">
    <property type="component" value="Chromosome"/>
</dbReference>
<dbReference type="NCBIfam" id="NF041121">
    <property type="entry name" value="SAV_2336_NTERM"/>
    <property type="match status" value="1"/>
</dbReference>
<accession>A0ABZ2A545</accession>
<evidence type="ECO:0000313" key="3">
    <source>
        <dbReference type="Proteomes" id="UP001432209"/>
    </source>
</evidence>
<evidence type="ECO:0000313" key="2">
    <source>
        <dbReference type="EMBL" id="WUX52415.1"/>
    </source>
</evidence>
<dbReference type="InterPro" id="IPR011990">
    <property type="entry name" value="TPR-like_helical_dom_sf"/>
</dbReference>
<protein>
    <submittedName>
        <fullName evidence="2">SAV_2336 family protein</fullName>
    </submittedName>
</protein>
<evidence type="ECO:0000256" key="1">
    <source>
        <dbReference type="SAM" id="MobiDB-lite"/>
    </source>
</evidence>